<dbReference type="OrthoDB" id="114370at2759"/>
<name>F4PEI8_BATDJ</name>
<dbReference type="InParanoid" id="F4PEI8"/>
<evidence type="ECO:0000313" key="1">
    <source>
        <dbReference type="EMBL" id="EGF76380.1"/>
    </source>
</evidence>
<organism evidence="1 2">
    <name type="scientific">Batrachochytrium dendrobatidis (strain JAM81 / FGSC 10211)</name>
    <name type="common">Frog chytrid fungus</name>
    <dbReference type="NCBI Taxonomy" id="684364"/>
    <lineage>
        <taxon>Eukaryota</taxon>
        <taxon>Fungi</taxon>
        <taxon>Fungi incertae sedis</taxon>
        <taxon>Chytridiomycota</taxon>
        <taxon>Chytridiomycota incertae sedis</taxon>
        <taxon>Chytridiomycetes</taxon>
        <taxon>Rhizophydiales</taxon>
        <taxon>Rhizophydiales incertae sedis</taxon>
        <taxon>Batrachochytrium</taxon>
    </lineage>
</organism>
<dbReference type="AlphaFoldDB" id="F4PEI8"/>
<dbReference type="EMBL" id="GL882897">
    <property type="protein sequence ID" value="EGF76380.1"/>
    <property type="molecule type" value="Genomic_DNA"/>
</dbReference>
<protein>
    <submittedName>
        <fullName evidence="1">Uncharacterized protein</fullName>
    </submittedName>
</protein>
<reference evidence="1 2" key="1">
    <citation type="submission" date="2009-12" db="EMBL/GenBank/DDBJ databases">
        <title>The draft genome of Batrachochytrium dendrobatidis.</title>
        <authorList>
            <consortium name="US DOE Joint Genome Institute (JGI-PGF)"/>
            <person name="Kuo A."/>
            <person name="Salamov A."/>
            <person name="Schmutz J."/>
            <person name="Lucas S."/>
            <person name="Pitluck S."/>
            <person name="Rosenblum E."/>
            <person name="Stajich J."/>
            <person name="Eisen M."/>
            <person name="Grigoriev I.V."/>
        </authorList>
    </citation>
    <scope>NUCLEOTIDE SEQUENCE [LARGE SCALE GENOMIC DNA]</scope>
    <source>
        <strain evidence="2">JAM81 / FGSC 10211</strain>
    </source>
</reference>
<dbReference type="RefSeq" id="XP_006682976.1">
    <property type="nucleotide sequence ID" value="XM_006682913.1"/>
</dbReference>
<dbReference type="HOGENOM" id="CLU_660528_0_0_1"/>
<evidence type="ECO:0000313" key="2">
    <source>
        <dbReference type="Proteomes" id="UP000007241"/>
    </source>
</evidence>
<dbReference type="Proteomes" id="UP000007241">
    <property type="component" value="Unassembled WGS sequence"/>
</dbReference>
<gene>
    <name evidence="1" type="ORF">BATDEDRAFT_28594</name>
</gene>
<sequence>MKSKNTKCIGPGKKSFKNDKTWVKFKPNNATRVSTEDCEIVDDLLKACKKELSPLLDSYAIDQLSLSTTDGGTPLQPDDPIPAQNTAKTPLFITVADSSLGSRSLSKSSLKAPHPKRKERWEQLNEILEKNKRKSKATDSTAYSYVSWNQVKDVLRTTRYIQSSKAIPDTQFNILTQYLSFATKCFGSVISFMGPERLHLIAPIIIYVQIEVEEDLNGDFLKAHGHFEFVLRRGKKRVYIVEAKKEDMDQGMTQNLIGCEVAAEIGHLDSVYGIVTNYVQWNFLRSLDEKIEMDECSIKLLPGATAWIRRVAALNDSDLEEELKLINKNSLNVFARVISHTHHPELDFHTEMERMKHIPTPIQSIYWFLLEYTLSAINSETPVSSHIDDNTRIKVLTRRITIYKSELPGKNRTSGP</sequence>
<accession>F4PEI8</accession>
<proteinExistence type="predicted"/>
<dbReference type="GeneID" id="18239686"/>
<keyword evidence="2" id="KW-1185">Reference proteome</keyword>